<evidence type="ECO:0000256" key="5">
    <source>
        <dbReference type="ARBA" id="ARBA00022729"/>
    </source>
</evidence>
<keyword evidence="5 17" id="KW-0732">Signal</keyword>
<dbReference type="GO" id="GO:0004497">
    <property type="term" value="F:monooxygenase activity"/>
    <property type="evidence" value="ECO:0007669"/>
    <property type="project" value="UniProtKB-KW"/>
</dbReference>
<dbReference type="EC" id="1.14.99.56" evidence="15"/>
<comment type="function">
    <text evidence="15">Lytic polysaccharide monooxygenase (LMPO) that depolymerizes crystalline and amorphous polysaccharides via the oxidation of scissile alpha- or beta-(1-4)-glycosidic bonds, yielding C1 and/or C4 oxidation products. Catalysis by LPMOs requires the reduction of the active-site copper from Cu(II) to Cu(I) by a reducing agent and H(2)O(2) or O(2) as a cosubstrate.</text>
</comment>
<reference evidence="20" key="1">
    <citation type="submission" date="2015-09" db="EMBL/GenBank/DDBJ databases">
        <authorList>
            <person name="Fill T.P."/>
            <person name="Baretta J.F."/>
            <person name="de Almeida L.G."/>
            <person name="Rocha M."/>
            <person name="de Souza D.H."/>
            <person name="Malavazi I."/>
            <person name="Cerdeira L.T."/>
            <person name="Hong H."/>
            <person name="Samborskyy M."/>
            <person name="de Vasconcelos A.T."/>
            <person name="Leadlay P."/>
            <person name="Rodrigues-Filho E."/>
        </authorList>
    </citation>
    <scope>NUCLEOTIDE SEQUENCE [LARGE SCALE GENOMIC DNA]</scope>
    <source>
        <strain evidence="20">LaBioMMi 136</strain>
    </source>
</reference>
<dbReference type="PANTHER" id="PTHR33353:SF36">
    <property type="entry name" value="ENDO-BETA-1,4-GLUCANASE D"/>
    <property type="match status" value="1"/>
</dbReference>
<organism evidence="19 20">
    <name type="scientific">Penicillium brasilianum</name>
    <dbReference type="NCBI Taxonomy" id="104259"/>
    <lineage>
        <taxon>Eukaryota</taxon>
        <taxon>Fungi</taxon>
        <taxon>Dikarya</taxon>
        <taxon>Ascomycota</taxon>
        <taxon>Pezizomycotina</taxon>
        <taxon>Eurotiomycetes</taxon>
        <taxon>Eurotiomycetidae</taxon>
        <taxon>Eurotiales</taxon>
        <taxon>Aspergillaceae</taxon>
        <taxon>Penicillium</taxon>
    </lineage>
</organism>
<dbReference type="GO" id="GO:0046872">
    <property type="term" value="F:metal ion binding"/>
    <property type="evidence" value="ECO:0007669"/>
    <property type="project" value="UniProtKB-KW"/>
</dbReference>
<evidence type="ECO:0000256" key="12">
    <source>
        <dbReference type="ARBA" id="ARBA00023326"/>
    </source>
</evidence>
<evidence type="ECO:0000256" key="7">
    <source>
        <dbReference type="ARBA" id="ARBA00023002"/>
    </source>
</evidence>
<dbReference type="GO" id="GO:0005576">
    <property type="term" value="C:extracellular region"/>
    <property type="evidence" value="ECO:0007669"/>
    <property type="project" value="UniProtKB-SubCell"/>
</dbReference>
<evidence type="ECO:0000313" key="20">
    <source>
        <dbReference type="Proteomes" id="UP000190744"/>
    </source>
</evidence>
<evidence type="ECO:0000256" key="6">
    <source>
        <dbReference type="ARBA" id="ARBA00023001"/>
    </source>
</evidence>
<evidence type="ECO:0000256" key="3">
    <source>
        <dbReference type="ARBA" id="ARBA00022525"/>
    </source>
</evidence>
<dbReference type="Pfam" id="PF03443">
    <property type="entry name" value="AA9"/>
    <property type="match status" value="1"/>
</dbReference>
<dbReference type="Proteomes" id="UP000190744">
    <property type="component" value="Unassembled WGS sequence"/>
</dbReference>
<dbReference type="AlphaFoldDB" id="A0A1S9RGS1"/>
<dbReference type="EMBL" id="LJBN01000176">
    <property type="protein sequence ID" value="OOQ84732.1"/>
    <property type="molecule type" value="Genomic_DNA"/>
</dbReference>
<dbReference type="SMART" id="SM00236">
    <property type="entry name" value="fCBD"/>
    <property type="match status" value="1"/>
</dbReference>
<feature type="domain" description="CBM1" evidence="18">
    <location>
        <begin position="337"/>
        <end position="373"/>
    </location>
</feature>
<comment type="caution">
    <text evidence="19">The sequence shown here is derived from an EMBL/GenBank/DDBJ whole genome shotgun (WGS) entry which is preliminary data.</text>
</comment>
<evidence type="ECO:0000256" key="16">
    <source>
        <dbReference type="SAM" id="MobiDB-lite"/>
    </source>
</evidence>
<dbReference type="InterPro" id="IPR005103">
    <property type="entry name" value="AA9_LPMO"/>
</dbReference>
<dbReference type="PANTHER" id="PTHR33353">
    <property type="entry name" value="PUTATIVE (AFU_ORTHOLOGUE AFUA_1G12560)-RELATED"/>
    <property type="match status" value="1"/>
</dbReference>
<evidence type="ECO:0000256" key="17">
    <source>
        <dbReference type="SAM" id="SignalP"/>
    </source>
</evidence>
<feature type="region of interest" description="Disordered" evidence="16">
    <location>
        <begin position="253"/>
        <end position="312"/>
    </location>
</feature>
<dbReference type="GO" id="GO:0030248">
    <property type="term" value="F:cellulose binding"/>
    <property type="evidence" value="ECO:0007669"/>
    <property type="project" value="UniProtKB-UniRule"/>
</dbReference>
<comment type="cofactor">
    <cofactor evidence="1">
        <name>Cu(2+)</name>
        <dbReference type="ChEBI" id="CHEBI:29036"/>
    </cofactor>
</comment>
<evidence type="ECO:0000256" key="13">
    <source>
        <dbReference type="ARBA" id="ARBA00044502"/>
    </source>
</evidence>
<name>A0A1S9RGS1_PENBI</name>
<dbReference type="GO" id="GO:0008810">
    <property type="term" value="F:cellulase activity"/>
    <property type="evidence" value="ECO:0007669"/>
    <property type="project" value="UniProtKB-UniRule"/>
</dbReference>
<evidence type="ECO:0000256" key="11">
    <source>
        <dbReference type="ARBA" id="ARBA00023277"/>
    </source>
</evidence>
<evidence type="ECO:0000256" key="9">
    <source>
        <dbReference type="ARBA" id="ARBA00023033"/>
    </source>
</evidence>
<evidence type="ECO:0000313" key="19">
    <source>
        <dbReference type="EMBL" id="OOQ84732.1"/>
    </source>
</evidence>
<accession>A0A1S9RGS1</accession>
<dbReference type="InterPro" id="IPR000254">
    <property type="entry name" value="CBD"/>
</dbReference>
<evidence type="ECO:0000256" key="1">
    <source>
        <dbReference type="ARBA" id="ARBA00001973"/>
    </source>
</evidence>
<feature type="compositionally biased region" description="Low complexity" evidence="16">
    <location>
        <begin position="280"/>
        <end position="312"/>
    </location>
</feature>
<keyword evidence="4" id="KW-0479">Metal-binding</keyword>
<feature type="signal peptide" evidence="17">
    <location>
        <begin position="1"/>
        <end position="16"/>
    </location>
</feature>
<evidence type="ECO:0000256" key="4">
    <source>
        <dbReference type="ARBA" id="ARBA00022723"/>
    </source>
</evidence>
<feature type="compositionally biased region" description="Low complexity" evidence="16">
    <location>
        <begin position="253"/>
        <end position="273"/>
    </location>
</feature>
<keyword evidence="11 15" id="KW-0119">Carbohydrate metabolism</keyword>
<dbReference type="Pfam" id="PF00734">
    <property type="entry name" value="CBM_1"/>
    <property type="match status" value="1"/>
</dbReference>
<dbReference type="GO" id="GO:0030245">
    <property type="term" value="P:cellulose catabolic process"/>
    <property type="evidence" value="ECO:0007669"/>
    <property type="project" value="UniProtKB-UniRule"/>
</dbReference>
<dbReference type="PROSITE" id="PS51164">
    <property type="entry name" value="CBM1_2"/>
    <property type="match status" value="1"/>
</dbReference>
<evidence type="ECO:0000256" key="15">
    <source>
        <dbReference type="RuleBase" id="RU368122"/>
    </source>
</evidence>
<evidence type="ECO:0000256" key="10">
    <source>
        <dbReference type="ARBA" id="ARBA00023157"/>
    </source>
</evidence>
<dbReference type="PROSITE" id="PS00562">
    <property type="entry name" value="CBM1_1"/>
    <property type="match status" value="1"/>
</dbReference>
<comment type="domain">
    <text evidence="15">Has a modular structure: an endo-beta-1,4-glucanase catalytic module at the N-terminus, a linker rich in serines and threonines, and a C-terminal carbohydrate-binding module (CBM).</text>
</comment>
<keyword evidence="9" id="KW-0503">Monooxygenase</keyword>
<keyword evidence="10 15" id="KW-1015">Disulfide bond</keyword>
<keyword evidence="8" id="KW-0186">Copper</keyword>
<comment type="subcellular location">
    <subcellularLocation>
        <location evidence="2 15">Secreted</location>
    </subcellularLocation>
</comment>
<evidence type="ECO:0000256" key="8">
    <source>
        <dbReference type="ARBA" id="ARBA00023008"/>
    </source>
</evidence>
<dbReference type="Gene3D" id="2.70.50.70">
    <property type="match status" value="1"/>
</dbReference>
<comment type="similarity">
    <text evidence="13">Belongs to the polysaccharide monooxygenase AA9 family.</text>
</comment>
<keyword evidence="12 15" id="KW-0624">Polysaccharide degradation</keyword>
<evidence type="ECO:0000256" key="14">
    <source>
        <dbReference type="ARBA" id="ARBA00045077"/>
    </source>
</evidence>
<keyword evidence="7" id="KW-0560">Oxidoreductase</keyword>
<dbReference type="CDD" id="cd21175">
    <property type="entry name" value="LPMO_AA9"/>
    <property type="match status" value="1"/>
</dbReference>
<proteinExistence type="inferred from homology"/>
<evidence type="ECO:0000259" key="18">
    <source>
        <dbReference type="PROSITE" id="PS51164"/>
    </source>
</evidence>
<comment type="catalytic activity">
    <reaction evidence="14 15">
        <text>[(1-&gt;4)-beta-D-glucosyl]n+m + reduced acceptor + O2 = 4-dehydro-beta-D-glucosyl-[(1-&gt;4)-beta-D-glucosyl]n-1 + [(1-&gt;4)-beta-D-glucosyl]m + acceptor + H2O.</text>
        <dbReference type="EC" id="1.14.99.56"/>
    </reaction>
</comment>
<dbReference type="InterPro" id="IPR035971">
    <property type="entry name" value="CBD_sf"/>
</dbReference>
<sequence length="377" mass="38619">MLKVVAPALLATLVAGHGHITNIVINGVSYEGWDINSFPYETDPPTVVAWGTPNTANGFITPDNYGTSDIICHLNATNAKGHAVVAAGDKINLQWTTWPDTHHGPVIDYLANCGDSCETVDKTTLKFFKIDGVGLVDDTTVPGTWGDDQLIANNNSWLVEIPPTLAPGNYVLRHELIALHSAGTEDGAQNYPQCFNLQVTGSGSDQPSGVLGTELYSSTDAGIIVNIYTSLSTYVVPGPTLYSGAVSITQSSSSITASGTPVTGSGSVATTSAGTGGSTTAGQTTSSTTSTTARTTSTTSAPTTSSTTLTTQVSTSSTTLITSTTSKTSTTSVSGGSTQSVYGQCGGSGWSGATACNTQATCSSMNPYYFQCVPTAA</sequence>
<keyword evidence="3 15" id="KW-0964">Secreted</keyword>
<dbReference type="InterPro" id="IPR049892">
    <property type="entry name" value="AA9"/>
</dbReference>
<evidence type="ECO:0000256" key="2">
    <source>
        <dbReference type="ARBA" id="ARBA00004613"/>
    </source>
</evidence>
<keyword evidence="6 15" id="KW-0136">Cellulose degradation</keyword>
<gene>
    <name evidence="19" type="primary">cel61a</name>
    <name evidence="19" type="ORF">PEBR_29174</name>
</gene>
<protein>
    <recommendedName>
        <fullName evidence="15">AA9 family lytic polysaccharide monooxygenase</fullName>
        <ecNumber evidence="15">1.14.99.56</ecNumber>
    </recommendedName>
    <alternativeName>
        <fullName evidence="15">Endo-beta-1,4-glucanase</fullName>
    </alternativeName>
    <alternativeName>
        <fullName evidence="15">Glycosyl hydrolase 61 family protein</fullName>
    </alternativeName>
</protein>
<feature type="chain" id="PRO_5010583632" description="AA9 family lytic polysaccharide monooxygenase" evidence="17">
    <location>
        <begin position="17"/>
        <end position="377"/>
    </location>
</feature>
<dbReference type="SUPFAM" id="SSF57180">
    <property type="entry name" value="Cellulose-binding domain"/>
    <property type="match status" value="1"/>
</dbReference>